<gene>
    <name evidence="1" type="ORF">CI15_00300</name>
</gene>
<dbReference type="STRING" id="1399968.CI15_00300"/>
<proteinExistence type="predicted"/>
<keyword evidence="2" id="KW-1185">Reference proteome</keyword>
<accession>A0A149Q1H3</accession>
<protein>
    <submittedName>
        <fullName evidence="1">Uncharacterized protein</fullName>
    </submittedName>
</protein>
<evidence type="ECO:0000313" key="1">
    <source>
        <dbReference type="EMBL" id="KXU91074.1"/>
    </source>
</evidence>
<dbReference type="Proteomes" id="UP000075613">
    <property type="component" value="Unassembled WGS sequence"/>
</dbReference>
<comment type="caution">
    <text evidence="1">The sequence shown here is derived from an EMBL/GenBank/DDBJ whole genome shotgun (WGS) entry which is preliminary data.</text>
</comment>
<name>A0A149Q1H3_9BURK</name>
<dbReference type="OrthoDB" id="10004667at2"/>
<reference evidence="1 2" key="1">
    <citation type="journal article" date="2015" name="Int. J. Syst. Evol. Microbiol.">
        <title>Burkholderia monticola sp. nov., isolated from mountain soil.</title>
        <authorList>
            <person name="Baek I."/>
            <person name="Seo B."/>
            <person name="Lee I."/>
            <person name="Yi H."/>
            <person name="Chun J."/>
        </authorList>
    </citation>
    <scope>NUCLEOTIDE SEQUENCE [LARGE SCALE GENOMIC DNA]</scope>
    <source>
        <strain evidence="1 2">JC2948</strain>
    </source>
</reference>
<dbReference type="AlphaFoldDB" id="A0A149Q1H3"/>
<evidence type="ECO:0000313" key="2">
    <source>
        <dbReference type="Proteomes" id="UP000075613"/>
    </source>
</evidence>
<dbReference type="RefSeq" id="WP_062123003.1">
    <property type="nucleotide sequence ID" value="NZ_LRBG01000001.1"/>
</dbReference>
<organism evidence="1 2">
    <name type="scientific">Paraburkholderia monticola</name>
    <dbReference type="NCBI Taxonomy" id="1399968"/>
    <lineage>
        <taxon>Bacteria</taxon>
        <taxon>Pseudomonadati</taxon>
        <taxon>Pseudomonadota</taxon>
        <taxon>Betaproteobacteria</taxon>
        <taxon>Burkholderiales</taxon>
        <taxon>Burkholderiaceae</taxon>
        <taxon>Paraburkholderia</taxon>
    </lineage>
</organism>
<dbReference type="EMBL" id="LRBG01000001">
    <property type="protein sequence ID" value="KXU91074.1"/>
    <property type="molecule type" value="Genomic_DNA"/>
</dbReference>
<sequence length="102" mass="11509">MKEEHETSIEIVHGLRDFCIDLRTQMNSHTPGFEGDNIAVIIGRQAEHLAESFLHENAFQLLMHAAKMTLAARISIEQGMDEDEANAKLELVLSEVVKHLDE</sequence>